<proteinExistence type="predicted"/>
<dbReference type="EMBL" id="CAJNON010008650">
    <property type="protein sequence ID" value="CAF1544998.1"/>
    <property type="molecule type" value="Genomic_DNA"/>
</dbReference>
<feature type="region of interest" description="Disordered" evidence="1">
    <location>
        <begin position="1"/>
        <end position="35"/>
    </location>
</feature>
<gene>
    <name evidence="2" type="ORF">VCS650_LOCUS44107</name>
</gene>
<feature type="compositionally biased region" description="Acidic residues" evidence="1">
    <location>
        <begin position="1"/>
        <end position="14"/>
    </location>
</feature>
<dbReference type="AlphaFoldDB" id="A0A815W7S0"/>
<evidence type="ECO:0000313" key="2">
    <source>
        <dbReference type="EMBL" id="CAF1544998.1"/>
    </source>
</evidence>
<accession>A0A815W7S0</accession>
<dbReference type="Proteomes" id="UP000663891">
    <property type="component" value="Unassembled WGS sequence"/>
</dbReference>
<feature type="non-terminal residue" evidence="2">
    <location>
        <position position="35"/>
    </location>
</feature>
<comment type="caution">
    <text evidence="2">The sequence shown here is derived from an EMBL/GenBank/DDBJ whole genome shotgun (WGS) entry which is preliminary data.</text>
</comment>
<reference evidence="2" key="1">
    <citation type="submission" date="2021-02" db="EMBL/GenBank/DDBJ databases">
        <authorList>
            <person name="Nowell W R."/>
        </authorList>
    </citation>
    <scope>NUCLEOTIDE SEQUENCE</scope>
</reference>
<feature type="compositionally biased region" description="Polar residues" evidence="1">
    <location>
        <begin position="18"/>
        <end position="35"/>
    </location>
</feature>
<organism evidence="2 3">
    <name type="scientific">Adineta steineri</name>
    <dbReference type="NCBI Taxonomy" id="433720"/>
    <lineage>
        <taxon>Eukaryota</taxon>
        <taxon>Metazoa</taxon>
        <taxon>Spiralia</taxon>
        <taxon>Gnathifera</taxon>
        <taxon>Rotifera</taxon>
        <taxon>Eurotatoria</taxon>
        <taxon>Bdelloidea</taxon>
        <taxon>Adinetida</taxon>
        <taxon>Adinetidae</taxon>
        <taxon>Adineta</taxon>
    </lineage>
</organism>
<name>A0A815W7S0_9BILA</name>
<feature type="non-terminal residue" evidence="2">
    <location>
        <position position="1"/>
    </location>
</feature>
<protein>
    <submittedName>
        <fullName evidence="2">Uncharacterized protein</fullName>
    </submittedName>
</protein>
<sequence>KKTTQDGEDEDDEKPVESSATNGKTKKLTNQFNFS</sequence>
<dbReference type="OrthoDB" id="10261376at2759"/>
<evidence type="ECO:0000313" key="3">
    <source>
        <dbReference type="Proteomes" id="UP000663891"/>
    </source>
</evidence>
<evidence type="ECO:0000256" key="1">
    <source>
        <dbReference type="SAM" id="MobiDB-lite"/>
    </source>
</evidence>